<dbReference type="AlphaFoldDB" id="A0AAD7XHQ9"/>
<sequence length="296" mass="32790">MSSIYVVVLRCVFCCQVVVRSNLALACEERADAAGVMAAFRRGDYACAVETAKLSSGRAENAVALEFRAVEKAMKEIKEALKPAPKSAVVPAYQWAQSGREVFVSVKFAHKLDAPATLVNGGDFEVVDFQNRSVTVRAAKASKKFVLELGLLRDIDPLNCSWSSASVGRATLTLRKAAEFAEWWPRLLATKSKPSNQHVWWDKQDGFENEREEVEKQEKDRAKAAKRNKKNLTETTVDAATPETEGEEVNATSGGVEAPSDEEVAGQKALAKKRSEIRKSGQRRDEAPHRRNRRRP</sequence>
<dbReference type="GO" id="GO:0051131">
    <property type="term" value="P:chaperone-mediated protein complex assembly"/>
    <property type="evidence" value="ECO:0007669"/>
    <property type="project" value="TreeGrafter"/>
</dbReference>
<comment type="caution">
    <text evidence="4">The sequence shown here is derived from an EMBL/GenBank/DDBJ whole genome shotgun (WGS) entry which is preliminary data.</text>
</comment>
<dbReference type="GO" id="GO:0005634">
    <property type="term" value="C:nucleus"/>
    <property type="evidence" value="ECO:0007669"/>
    <property type="project" value="TreeGrafter"/>
</dbReference>
<dbReference type="Pfam" id="PF04969">
    <property type="entry name" value="CS"/>
    <property type="match status" value="1"/>
</dbReference>
<evidence type="ECO:0000313" key="4">
    <source>
        <dbReference type="EMBL" id="KAJ8599803.1"/>
    </source>
</evidence>
<dbReference type="PANTHER" id="PTHR22932:SF1">
    <property type="entry name" value="CO-CHAPERONE PROTEIN DAF-41"/>
    <property type="match status" value="1"/>
</dbReference>
<proteinExistence type="inferred from homology"/>
<name>A0AAD7XHQ9_9STRA</name>
<dbReference type="GO" id="GO:0051087">
    <property type="term" value="F:protein-folding chaperone binding"/>
    <property type="evidence" value="ECO:0007669"/>
    <property type="project" value="TreeGrafter"/>
</dbReference>
<feature type="region of interest" description="Disordered" evidence="2">
    <location>
        <begin position="208"/>
        <end position="296"/>
    </location>
</feature>
<dbReference type="EMBL" id="JAQMWT010000544">
    <property type="protein sequence ID" value="KAJ8599803.1"/>
    <property type="molecule type" value="Genomic_DNA"/>
</dbReference>
<dbReference type="PROSITE" id="PS51203">
    <property type="entry name" value="CS"/>
    <property type="match status" value="1"/>
</dbReference>
<feature type="compositionally biased region" description="Basic and acidic residues" evidence="2">
    <location>
        <begin position="273"/>
        <end position="289"/>
    </location>
</feature>
<dbReference type="PANTHER" id="PTHR22932">
    <property type="entry name" value="TELOMERASE-BINDING PROTEIN P23 HSP90 CO-CHAPERONE"/>
    <property type="match status" value="1"/>
</dbReference>
<evidence type="ECO:0000259" key="3">
    <source>
        <dbReference type="PROSITE" id="PS51203"/>
    </source>
</evidence>
<feature type="compositionally biased region" description="Basic and acidic residues" evidence="2">
    <location>
        <begin position="208"/>
        <end position="223"/>
    </location>
</feature>
<dbReference type="GO" id="GO:0006457">
    <property type="term" value="P:protein folding"/>
    <property type="evidence" value="ECO:0007669"/>
    <property type="project" value="TreeGrafter"/>
</dbReference>
<comment type="similarity">
    <text evidence="1">Belongs to the p23/wos2 family.</text>
</comment>
<dbReference type="Proteomes" id="UP001230188">
    <property type="component" value="Unassembled WGS sequence"/>
</dbReference>
<dbReference type="CDD" id="cd06463">
    <property type="entry name" value="p23_like"/>
    <property type="match status" value="1"/>
</dbReference>
<dbReference type="SUPFAM" id="SSF49764">
    <property type="entry name" value="HSP20-like chaperones"/>
    <property type="match status" value="1"/>
</dbReference>
<keyword evidence="5" id="KW-1185">Reference proteome</keyword>
<dbReference type="GO" id="GO:0051879">
    <property type="term" value="F:Hsp90 protein binding"/>
    <property type="evidence" value="ECO:0007669"/>
    <property type="project" value="InterPro"/>
</dbReference>
<accession>A0AAD7XHQ9</accession>
<reference evidence="4" key="1">
    <citation type="submission" date="2023-01" db="EMBL/GenBank/DDBJ databases">
        <title>Metagenome sequencing of chrysophaentin producing Chrysophaeum taylorii.</title>
        <authorList>
            <person name="Davison J."/>
            <person name="Bewley C."/>
        </authorList>
    </citation>
    <scope>NUCLEOTIDE SEQUENCE</scope>
    <source>
        <strain evidence="4">NIES-1699</strain>
    </source>
</reference>
<organism evidence="4 5">
    <name type="scientific">Chrysophaeum taylorii</name>
    <dbReference type="NCBI Taxonomy" id="2483200"/>
    <lineage>
        <taxon>Eukaryota</taxon>
        <taxon>Sar</taxon>
        <taxon>Stramenopiles</taxon>
        <taxon>Ochrophyta</taxon>
        <taxon>Pelagophyceae</taxon>
        <taxon>Pelagomonadales</taxon>
        <taxon>Pelagomonadaceae</taxon>
        <taxon>Chrysophaeum</taxon>
    </lineage>
</organism>
<evidence type="ECO:0000256" key="2">
    <source>
        <dbReference type="SAM" id="MobiDB-lite"/>
    </source>
</evidence>
<dbReference type="Gene3D" id="2.60.40.790">
    <property type="match status" value="1"/>
</dbReference>
<dbReference type="GO" id="GO:0005829">
    <property type="term" value="C:cytosol"/>
    <property type="evidence" value="ECO:0007669"/>
    <property type="project" value="TreeGrafter"/>
</dbReference>
<evidence type="ECO:0000256" key="1">
    <source>
        <dbReference type="ARBA" id="ARBA00025733"/>
    </source>
</evidence>
<gene>
    <name evidence="4" type="ORF">CTAYLR_003991</name>
</gene>
<dbReference type="InterPro" id="IPR007052">
    <property type="entry name" value="CS_dom"/>
</dbReference>
<dbReference type="InterPro" id="IPR045250">
    <property type="entry name" value="p23-like"/>
</dbReference>
<evidence type="ECO:0000313" key="5">
    <source>
        <dbReference type="Proteomes" id="UP001230188"/>
    </source>
</evidence>
<dbReference type="InterPro" id="IPR008978">
    <property type="entry name" value="HSP20-like_chaperone"/>
</dbReference>
<protein>
    <recommendedName>
        <fullName evidence="3">CS domain-containing protein</fullName>
    </recommendedName>
</protein>
<feature type="domain" description="CS" evidence="3">
    <location>
        <begin position="88"/>
        <end position="188"/>
    </location>
</feature>